<evidence type="ECO:0000256" key="2">
    <source>
        <dbReference type="ARBA" id="ARBA00005985"/>
    </source>
</evidence>
<evidence type="ECO:0000313" key="12">
    <source>
        <dbReference type="Proteomes" id="UP000187406"/>
    </source>
</evidence>
<keyword evidence="7" id="KW-0809">Transit peptide</keyword>
<name>A0A1Q3D0W4_CEPFO</name>
<feature type="transmembrane region" description="Helical" evidence="10">
    <location>
        <begin position="371"/>
        <end position="389"/>
    </location>
</feature>
<dbReference type="OrthoDB" id="1502398at2759"/>
<dbReference type="Gene3D" id="1.10.357.140">
    <property type="entry name" value="UbiA prenyltransferase"/>
    <property type="match status" value="1"/>
</dbReference>
<dbReference type="STRING" id="3775.A0A1Q3D0W4"/>
<evidence type="ECO:0000256" key="1">
    <source>
        <dbReference type="ARBA" id="ARBA00004508"/>
    </source>
</evidence>
<dbReference type="FunCoup" id="A0A1Q3D0W4">
    <property type="interactions" value="1100"/>
</dbReference>
<evidence type="ECO:0000256" key="8">
    <source>
        <dbReference type="ARBA" id="ARBA00022989"/>
    </source>
</evidence>
<keyword evidence="4" id="KW-0934">Plastid</keyword>
<reference evidence="12" key="1">
    <citation type="submission" date="2016-04" db="EMBL/GenBank/DDBJ databases">
        <title>Cephalotus genome sequencing.</title>
        <authorList>
            <person name="Fukushima K."/>
            <person name="Hasebe M."/>
            <person name="Fang X."/>
        </authorList>
    </citation>
    <scope>NUCLEOTIDE SEQUENCE [LARGE SCALE GENOMIC DNA]</scope>
    <source>
        <strain evidence="12">cv. St1</strain>
    </source>
</reference>
<evidence type="ECO:0000313" key="11">
    <source>
        <dbReference type="EMBL" id="GAV86130.1"/>
    </source>
</evidence>
<dbReference type="InterPro" id="IPR000537">
    <property type="entry name" value="UbiA_prenyltransferase"/>
</dbReference>
<protein>
    <submittedName>
        <fullName evidence="11">UbiA domain-containing protein</fullName>
    </submittedName>
</protein>
<keyword evidence="3" id="KW-0150">Chloroplast</keyword>
<comment type="similarity">
    <text evidence="2">Belongs to the UbiA prenyltransferase family.</text>
</comment>
<feature type="transmembrane region" description="Helical" evidence="10">
    <location>
        <begin position="342"/>
        <end position="359"/>
    </location>
</feature>
<comment type="subcellular location">
    <subcellularLocation>
        <location evidence="1">Plastid</location>
        <location evidence="1">Chloroplast membrane</location>
        <topology evidence="1">Multi-pass membrane protein</topology>
    </subcellularLocation>
</comment>
<feature type="transmembrane region" description="Helical" evidence="10">
    <location>
        <begin position="263"/>
        <end position="284"/>
    </location>
</feature>
<dbReference type="Pfam" id="PF01040">
    <property type="entry name" value="UbiA"/>
    <property type="match status" value="1"/>
</dbReference>
<evidence type="ECO:0000256" key="4">
    <source>
        <dbReference type="ARBA" id="ARBA00022640"/>
    </source>
</evidence>
<dbReference type="FunFam" id="1.10.357.140:FF:000009">
    <property type="entry name" value="homogentisate solanesyltransferase, chloroplastic"/>
    <property type="match status" value="1"/>
</dbReference>
<proteinExistence type="inferred from homology"/>
<keyword evidence="6 10" id="KW-0812">Transmembrane</keyword>
<dbReference type="CDD" id="cd13960">
    <property type="entry name" value="PT_UbiA_HPT1"/>
    <property type="match status" value="1"/>
</dbReference>
<accession>A0A1Q3D0W4</accession>
<evidence type="ECO:0000256" key="3">
    <source>
        <dbReference type="ARBA" id="ARBA00022528"/>
    </source>
</evidence>
<evidence type="ECO:0000256" key="9">
    <source>
        <dbReference type="ARBA" id="ARBA00023136"/>
    </source>
</evidence>
<organism evidence="11 12">
    <name type="scientific">Cephalotus follicularis</name>
    <name type="common">Albany pitcher plant</name>
    <dbReference type="NCBI Taxonomy" id="3775"/>
    <lineage>
        <taxon>Eukaryota</taxon>
        <taxon>Viridiplantae</taxon>
        <taxon>Streptophyta</taxon>
        <taxon>Embryophyta</taxon>
        <taxon>Tracheophyta</taxon>
        <taxon>Spermatophyta</taxon>
        <taxon>Magnoliopsida</taxon>
        <taxon>eudicotyledons</taxon>
        <taxon>Gunneridae</taxon>
        <taxon>Pentapetalae</taxon>
        <taxon>rosids</taxon>
        <taxon>fabids</taxon>
        <taxon>Oxalidales</taxon>
        <taxon>Cephalotaceae</taxon>
        <taxon>Cephalotus</taxon>
    </lineage>
</organism>
<feature type="transmembrane region" description="Helical" evidence="10">
    <location>
        <begin position="231"/>
        <end position="251"/>
    </location>
</feature>
<sequence length="390" mass="43388">MELTVSHSFSLRILAKTPHCKASSQQTKILANHTCKASKILWENTKDFISIGLYSHRSSSKTVPNRCYKHNSIWACTQIGAAGSDPILNKVLDFKDACWRFLRPHTIRGTSLGSVALVSRALIENTHLIRWSLVLKAFSGLVALLCGNGYIVGINQIYDIGIDKVNKPYLPIAAGDLSVQSAWLLVIFFVVTGLSIVAWNFGPFITSLYSLGLALGTIYSVPPFRMKRFPVAAFLIIATVRGFLLNFGVYYATRAALGLPFEWSSPVAFITTFVTLFALVIAITKDLPDVEGDRKYKISTLATNLGVRNIAFLGSGLLLVNYIASVLAAIYMPQAFRRSLMIPAHTILAACLIFQAWLLEQKNYTKEAISAFYQFIWNLFYAEYIIFPFI</sequence>
<dbReference type="EMBL" id="BDDD01003806">
    <property type="protein sequence ID" value="GAV86130.1"/>
    <property type="molecule type" value="Genomic_DNA"/>
</dbReference>
<evidence type="ECO:0000256" key="7">
    <source>
        <dbReference type="ARBA" id="ARBA00022946"/>
    </source>
</evidence>
<gene>
    <name evidence="11" type="ORF">CFOL_v3_29563</name>
</gene>
<dbReference type="AlphaFoldDB" id="A0A1Q3D0W4"/>
<evidence type="ECO:0000256" key="6">
    <source>
        <dbReference type="ARBA" id="ARBA00022692"/>
    </source>
</evidence>
<keyword evidence="12" id="KW-1185">Reference proteome</keyword>
<feature type="transmembrane region" description="Helical" evidence="10">
    <location>
        <begin position="305"/>
        <end position="330"/>
    </location>
</feature>
<feature type="transmembrane region" description="Helical" evidence="10">
    <location>
        <begin position="207"/>
        <end position="224"/>
    </location>
</feature>
<dbReference type="GO" id="GO:0031969">
    <property type="term" value="C:chloroplast membrane"/>
    <property type="evidence" value="ECO:0007669"/>
    <property type="project" value="UniProtKB-SubCell"/>
</dbReference>
<evidence type="ECO:0000256" key="10">
    <source>
        <dbReference type="SAM" id="Phobius"/>
    </source>
</evidence>
<dbReference type="GO" id="GO:0004659">
    <property type="term" value="F:prenyltransferase activity"/>
    <property type="evidence" value="ECO:0007669"/>
    <property type="project" value="InterPro"/>
</dbReference>
<dbReference type="PANTHER" id="PTHR43009:SF10">
    <property type="entry name" value="HOMOGENTISATE SOLANESYLTRANSFERASE, CHLOROPLASTIC"/>
    <property type="match status" value="1"/>
</dbReference>
<evidence type="ECO:0000256" key="5">
    <source>
        <dbReference type="ARBA" id="ARBA00022679"/>
    </source>
</evidence>
<keyword evidence="9 10" id="KW-0472">Membrane</keyword>
<keyword evidence="5" id="KW-0808">Transferase</keyword>
<keyword evidence="8 10" id="KW-1133">Transmembrane helix</keyword>
<dbReference type="PANTHER" id="PTHR43009">
    <property type="entry name" value="HOMOGENTISATE SOLANESYLTRANSFERASE, CHLOROPLASTIC"/>
    <property type="match status" value="1"/>
</dbReference>
<dbReference type="InterPro" id="IPR044878">
    <property type="entry name" value="UbiA_sf"/>
</dbReference>
<dbReference type="Proteomes" id="UP000187406">
    <property type="component" value="Unassembled WGS sequence"/>
</dbReference>
<dbReference type="NCBIfam" id="NF009525">
    <property type="entry name" value="PRK12887.1"/>
    <property type="match status" value="1"/>
</dbReference>
<dbReference type="InterPro" id="IPR044502">
    <property type="entry name" value="AtHST-like"/>
</dbReference>
<comment type="caution">
    <text evidence="11">The sequence shown here is derived from an EMBL/GenBank/DDBJ whole genome shotgun (WGS) entry which is preliminary data.</text>
</comment>
<dbReference type="InParanoid" id="A0A1Q3D0W4"/>